<accession>A0ABU5TFK4</accession>
<sequence>MKIAIIDDEQQARETLAETLELVGFETFIVEESFSEVNDLADYIQSNAQAAICDHRLSDRGLAPFTGSELMPSLYQKKFPSILITQYTHTDINVSIRKYRESIPVVLEREDLVNLFDLDIIASKVKGGLETCSKEFQGIMSLSRRPHRTLIHVMDITTDSGEEVAEVFVPSWNRHRAVRFPVSQIPEELLSKLKRQLEQKKDSWLIARVNTETEKSDDLYFTLFESAPELDDNDGLA</sequence>
<dbReference type="EMBL" id="JAYGIE010000012">
    <property type="protein sequence ID" value="MEA5476856.1"/>
    <property type="molecule type" value="Genomic_DNA"/>
</dbReference>
<dbReference type="InterPro" id="IPR011006">
    <property type="entry name" value="CheY-like_superfamily"/>
</dbReference>
<name>A0ABU5TFK4_9CYAN</name>
<evidence type="ECO:0008006" key="3">
    <source>
        <dbReference type="Google" id="ProtNLM"/>
    </source>
</evidence>
<organism evidence="1 2">
    <name type="scientific">Pseudanabaena galeata UHCC 0370</name>
    <dbReference type="NCBI Taxonomy" id="3110310"/>
    <lineage>
        <taxon>Bacteria</taxon>
        <taxon>Bacillati</taxon>
        <taxon>Cyanobacteriota</taxon>
        <taxon>Cyanophyceae</taxon>
        <taxon>Pseudanabaenales</taxon>
        <taxon>Pseudanabaenaceae</taxon>
        <taxon>Pseudanabaena</taxon>
    </lineage>
</organism>
<dbReference type="Proteomes" id="UP001301388">
    <property type="component" value="Unassembled WGS sequence"/>
</dbReference>
<dbReference type="Gene3D" id="3.40.50.2300">
    <property type="match status" value="1"/>
</dbReference>
<reference evidence="1 2" key="1">
    <citation type="submission" date="2023-12" db="EMBL/GenBank/DDBJ databases">
        <title>Baltic Sea Cyanobacteria.</title>
        <authorList>
            <person name="Delbaje E."/>
            <person name="Fewer D.P."/>
            <person name="Shishido T.K."/>
        </authorList>
    </citation>
    <scope>NUCLEOTIDE SEQUENCE [LARGE SCALE GENOMIC DNA]</scope>
    <source>
        <strain evidence="1 2">UHCC 0370</strain>
    </source>
</reference>
<dbReference type="RefSeq" id="WP_323260121.1">
    <property type="nucleotide sequence ID" value="NZ_JAYGIE010000012.1"/>
</dbReference>
<evidence type="ECO:0000313" key="1">
    <source>
        <dbReference type="EMBL" id="MEA5476856.1"/>
    </source>
</evidence>
<dbReference type="SUPFAM" id="SSF52172">
    <property type="entry name" value="CheY-like"/>
    <property type="match status" value="1"/>
</dbReference>
<comment type="caution">
    <text evidence="1">The sequence shown here is derived from an EMBL/GenBank/DDBJ whole genome shotgun (WGS) entry which is preliminary data.</text>
</comment>
<gene>
    <name evidence="1" type="ORF">VB774_04405</name>
</gene>
<proteinExistence type="predicted"/>
<evidence type="ECO:0000313" key="2">
    <source>
        <dbReference type="Proteomes" id="UP001301388"/>
    </source>
</evidence>
<protein>
    <recommendedName>
        <fullName evidence="3">Response regulator</fullName>
    </recommendedName>
</protein>
<keyword evidence="2" id="KW-1185">Reference proteome</keyword>